<dbReference type="GO" id="GO:0003824">
    <property type="term" value="F:catalytic activity"/>
    <property type="evidence" value="ECO:0007669"/>
    <property type="project" value="UniProtKB-ARBA"/>
</dbReference>
<evidence type="ECO:0000259" key="2">
    <source>
        <dbReference type="Pfam" id="PF21104"/>
    </source>
</evidence>
<dbReference type="InterPro" id="IPR012341">
    <property type="entry name" value="6hp_glycosidase-like_sf"/>
</dbReference>
<feature type="domain" description="Glycosyl hydrolase family 78 alpha-rhamnosidase N-terminal" evidence="2">
    <location>
        <begin position="29"/>
        <end position="170"/>
    </location>
</feature>
<dbReference type="InterPro" id="IPR035396">
    <property type="entry name" value="Bac_rhamnosid6H"/>
</dbReference>
<feature type="domain" description="Alpha-L-rhamnosidase six-hairpin glycosidase" evidence="1">
    <location>
        <begin position="185"/>
        <end position="501"/>
    </location>
</feature>
<evidence type="ECO:0000259" key="1">
    <source>
        <dbReference type="Pfam" id="PF17389"/>
    </source>
</evidence>
<organism evidence="3 4">
    <name type="scientific">Umbelopsis vinacea</name>
    <dbReference type="NCBI Taxonomy" id="44442"/>
    <lineage>
        <taxon>Eukaryota</taxon>
        <taxon>Fungi</taxon>
        <taxon>Fungi incertae sedis</taxon>
        <taxon>Mucoromycota</taxon>
        <taxon>Mucoromycotina</taxon>
        <taxon>Umbelopsidomycetes</taxon>
        <taxon>Umbelopsidales</taxon>
        <taxon>Umbelopsidaceae</taxon>
        <taxon>Umbelopsis</taxon>
    </lineage>
</organism>
<reference evidence="3" key="1">
    <citation type="submission" date="2020-12" db="EMBL/GenBank/DDBJ databases">
        <title>Metabolic potential, ecology and presence of endohyphal bacteria is reflected in genomic diversity of Mucoromycotina.</title>
        <authorList>
            <person name="Muszewska A."/>
            <person name="Okrasinska A."/>
            <person name="Steczkiewicz K."/>
            <person name="Drgas O."/>
            <person name="Orlowska M."/>
            <person name="Perlinska-Lenart U."/>
            <person name="Aleksandrzak-Piekarczyk T."/>
            <person name="Szatraj K."/>
            <person name="Zielenkiewicz U."/>
            <person name="Pilsyk S."/>
            <person name="Malc E."/>
            <person name="Mieczkowski P."/>
            <person name="Kruszewska J.S."/>
            <person name="Biernat P."/>
            <person name="Pawlowska J."/>
        </authorList>
    </citation>
    <scope>NUCLEOTIDE SEQUENCE</scope>
    <source>
        <strain evidence="3">WA0000051536</strain>
    </source>
</reference>
<dbReference type="AlphaFoldDB" id="A0A8H7Q0C2"/>
<dbReference type="Pfam" id="PF21104">
    <property type="entry name" value="Glyco_hydro_78_N"/>
    <property type="match status" value="1"/>
</dbReference>
<dbReference type="Pfam" id="PF17389">
    <property type="entry name" value="Bac_rhamnosid6H"/>
    <property type="match status" value="1"/>
</dbReference>
<accession>A0A8H7Q0C2</accession>
<keyword evidence="4" id="KW-1185">Reference proteome</keyword>
<evidence type="ECO:0000313" key="4">
    <source>
        <dbReference type="Proteomes" id="UP000612746"/>
    </source>
</evidence>
<gene>
    <name evidence="3" type="ORF">INT44_006024</name>
</gene>
<dbReference type="EMBL" id="JAEPRA010000007">
    <property type="protein sequence ID" value="KAG2183043.1"/>
    <property type="molecule type" value="Genomic_DNA"/>
</dbReference>
<dbReference type="Gene3D" id="1.50.10.10">
    <property type="match status" value="1"/>
</dbReference>
<evidence type="ECO:0008006" key="5">
    <source>
        <dbReference type="Google" id="ProtNLM"/>
    </source>
</evidence>
<dbReference type="GO" id="GO:0005975">
    <property type="term" value="P:carbohydrate metabolic process"/>
    <property type="evidence" value="ECO:0007669"/>
    <property type="project" value="InterPro"/>
</dbReference>
<dbReference type="InterPro" id="IPR008928">
    <property type="entry name" value="6-hairpin_glycosidase_sf"/>
</dbReference>
<comment type="caution">
    <text evidence="3">The sequence shown here is derived from an EMBL/GenBank/DDBJ whole genome shotgun (WGS) entry which is preliminary data.</text>
</comment>
<dbReference type="SUPFAM" id="SSF48208">
    <property type="entry name" value="Six-hairpin glycosidases"/>
    <property type="match status" value="1"/>
</dbReference>
<dbReference type="OrthoDB" id="10036721at2759"/>
<proteinExistence type="predicted"/>
<dbReference type="InterPro" id="IPR049164">
    <property type="entry name" value="Glyco_hydro_78_N"/>
</dbReference>
<dbReference type="PANTHER" id="PTHR34987">
    <property type="entry name" value="C, PUTATIVE (AFU_ORTHOLOGUE AFUA_3G02880)-RELATED"/>
    <property type="match status" value="1"/>
</dbReference>
<sequence length="504" mass="57874">MAPAETIPIPFLTAAKALTPKLSYTEEIPKDVVTFVPDDKAFLRHTKVVQYNASMLEDKWFSSGDEFTLDFGGHRTGYMSFYLDAQGENVDCPARLRLTFGEVPGDVVEDFYPSKSWISTSWFPHEEAKIDELPGQVNIQRRHAFRYVRVQVLEVSSKFKICFRKIKCHAVTSACKKVAPVEGSDFNIIDTVGLRTLRDCMQTVFEDGPRRDRRLWLGDLRLQALVNYVTFQNNDLVKRCLYLFAGLRMDQKVMASLYERPEPRVSGDYILDYELLFVVTLLEYVEATNDISTGRELFGICQNILERNHQQYIKDGVFQMTPGVWYFIDWHDDLDRFASMQAVFVIAFKAAQSLANKLDISVDYTEDIRLLSEGSLALYDQDKGVFLSNGQISWASQAWMGLAHVLPQEQHIRAIQIAMQNPDAIRANTPYCYHYVLEALFKNGARDACLALAKDYFGGMVDRGADTYWEAYREDDSTFSPYDDHHNNSFCHAWSCTVSWFLRL</sequence>
<dbReference type="PANTHER" id="PTHR34987:SF4">
    <property type="entry name" value="ALPHA-L-RHAMNOSIDASE C-TERMINAL DOMAIN-CONTAINING PROTEIN"/>
    <property type="match status" value="1"/>
</dbReference>
<dbReference type="Proteomes" id="UP000612746">
    <property type="component" value="Unassembled WGS sequence"/>
</dbReference>
<evidence type="ECO:0000313" key="3">
    <source>
        <dbReference type="EMBL" id="KAG2183043.1"/>
    </source>
</evidence>
<name>A0A8H7Q0C2_9FUNG</name>
<protein>
    <recommendedName>
        <fullName evidence="5">Alpha-L-rhamnosidase six-hairpin glycosidase domain-containing protein</fullName>
    </recommendedName>
</protein>